<evidence type="ECO:0000256" key="1">
    <source>
        <dbReference type="ARBA" id="ARBA00010638"/>
    </source>
</evidence>
<dbReference type="EMBL" id="SMFY01000004">
    <property type="protein sequence ID" value="TCK23233.1"/>
    <property type="molecule type" value="Genomic_DNA"/>
</dbReference>
<dbReference type="PANTHER" id="PTHR23407">
    <property type="entry name" value="ATPASE INHIBITOR/5-FORMYLTETRAHYDROFOLATE CYCLO-LIGASE"/>
    <property type="match status" value="1"/>
</dbReference>
<keyword evidence="6" id="KW-0436">Ligase</keyword>
<dbReference type="GO" id="GO:0030272">
    <property type="term" value="F:5-formyltetrahydrofolate cyclo-ligase activity"/>
    <property type="evidence" value="ECO:0007669"/>
    <property type="project" value="UniProtKB-EC"/>
</dbReference>
<dbReference type="GO" id="GO:0009396">
    <property type="term" value="P:folic acid-containing compound biosynthetic process"/>
    <property type="evidence" value="ECO:0007669"/>
    <property type="project" value="TreeGrafter"/>
</dbReference>
<dbReference type="PIRSF" id="PIRSF006806">
    <property type="entry name" value="FTHF_cligase"/>
    <property type="match status" value="1"/>
</dbReference>
<keyword evidence="7" id="KW-1185">Reference proteome</keyword>
<comment type="caution">
    <text evidence="6">The sequence shown here is derived from an EMBL/GenBank/DDBJ whole genome shotgun (WGS) entry which is preliminary data.</text>
</comment>
<evidence type="ECO:0000256" key="4">
    <source>
        <dbReference type="PIRSR" id="PIRSR006806-1"/>
    </source>
</evidence>
<comment type="similarity">
    <text evidence="1 5">Belongs to the 5-formyltetrahydrofolate cyclo-ligase family.</text>
</comment>
<dbReference type="PANTHER" id="PTHR23407:SF1">
    <property type="entry name" value="5-FORMYLTETRAHYDROFOLATE CYCLO-LIGASE"/>
    <property type="match status" value="1"/>
</dbReference>
<keyword evidence="3 4" id="KW-0067">ATP-binding</keyword>
<proteinExistence type="inferred from homology"/>
<feature type="binding site" evidence="4">
    <location>
        <begin position="141"/>
        <end position="149"/>
    </location>
    <ligand>
        <name>ATP</name>
        <dbReference type="ChEBI" id="CHEBI:30616"/>
    </ligand>
</feature>
<evidence type="ECO:0000256" key="3">
    <source>
        <dbReference type="ARBA" id="ARBA00022840"/>
    </source>
</evidence>
<comment type="cofactor">
    <cofactor evidence="5">
        <name>Mg(2+)</name>
        <dbReference type="ChEBI" id="CHEBI:18420"/>
    </cofactor>
</comment>
<reference evidence="6 7" key="1">
    <citation type="submission" date="2019-03" db="EMBL/GenBank/DDBJ databases">
        <title>Genomic Encyclopedia of Type Strains, Phase IV (KMG-IV): sequencing the most valuable type-strain genomes for metagenomic binning, comparative biology and taxonomic classification.</title>
        <authorList>
            <person name="Goeker M."/>
        </authorList>
    </citation>
    <scope>NUCLEOTIDE SEQUENCE [LARGE SCALE GENOMIC DNA]</scope>
    <source>
        <strain evidence="6 7">DSM 101</strain>
    </source>
</reference>
<comment type="catalytic activity">
    <reaction evidence="5">
        <text>(6S)-5-formyl-5,6,7,8-tetrahydrofolate + ATP = (6R)-5,10-methenyltetrahydrofolate + ADP + phosphate</text>
        <dbReference type="Rhea" id="RHEA:10488"/>
        <dbReference type="ChEBI" id="CHEBI:30616"/>
        <dbReference type="ChEBI" id="CHEBI:43474"/>
        <dbReference type="ChEBI" id="CHEBI:57455"/>
        <dbReference type="ChEBI" id="CHEBI:57457"/>
        <dbReference type="ChEBI" id="CHEBI:456216"/>
        <dbReference type="EC" id="6.3.3.2"/>
    </reaction>
</comment>
<name>A0A4R1HQ01_ANCAQ</name>
<dbReference type="EC" id="6.3.3.2" evidence="5"/>
<sequence>MPQLTDAQLDKASLRTVALARRAALAGPAREVAAEAAALHAMQWLGEVKGEVVSVFAPIGGEIATDPLVRRLREAGAAVALPIVLDVGKPLLFRLWEPGAELVPSVGPGRISIPAPPEGAPAVSPDVLVVPLAAFDARGNRLGYGAGFYDRTLCLLRRAKRIEALGYAFAVQQLAAVPAEPHDERLDAIATDAGIVCPAED</sequence>
<accession>A0A4R1HQ01</accession>
<feature type="binding site" evidence="4">
    <location>
        <position position="62"/>
    </location>
    <ligand>
        <name>substrate</name>
    </ligand>
</feature>
<dbReference type="InterPro" id="IPR037171">
    <property type="entry name" value="NagB/RpiA_transferase-like"/>
</dbReference>
<evidence type="ECO:0000256" key="5">
    <source>
        <dbReference type="RuleBase" id="RU361279"/>
    </source>
</evidence>
<dbReference type="Proteomes" id="UP000295030">
    <property type="component" value="Unassembled WGS sequence"/>
</dbReference>
<dbReference type="InterPro" id="IPR024185">
    <property type="entry name" value="FTHF_cligase-like_sf"/>
</dbReference>
<dbReference type="GO" id="GO:0005524">
    <property type="term" value="F:ATP binding"/>
    <property type="evidence" value="ECO:0007669"/>
    <property type="project" value="UniProtKB-KW"/>
</dbReference>
<dbReference type="RefSeq" id="WP_131837006.1">
    <property type="nucleotide sequence ID" value="NZ_SMFY01000004.1"/>
</dbReference>
<dbReference type="SUPFAM" id="SSF100950">
    <property type="entry name" value="NagB/RpiA/CoA transferase-like"/>
    <property type="match status" value="1"/>
</dbReference>
<dbReference type="AlphaFoldDB" id="A0A4R1HQ01"/>
<dbReference type="Gene3D" id="3.40.50.10420">
    <property type="entry name" value="NagB/RpiA/CoA transferase-like"/>
    <property type="match status" value="1"/>
</dbReference>
<keyword evidence="2 4" id="KW-0547">Nucleotide-binding</keyword>
<dbReference type="GO" id="GO:0035999">
    <property type="term" value="P:tetrahydrofolate interconversion"/>
    <property type="evidence" value="ECO:0007669"/>
    <property type="project" value="TreeGrafter"/>
</dbReference>
<keyword evidence="5" id="KW-0460">Magnesium</keyword>
<gene>
    <name evidence="6" type="ORF">EV667_3911</name>
</gene>
<dbReference type="OrthoDB" id="9801938at2"/>
<dbReference type="Pfam" id="PF01812">
    <property type="entry name" value="5-FTHF_cyc-lig"/>
    <property type="match status" value="1"/>
</dbReference>
<dbReference type="GO" id="GO:0046872">
    <property type="term" value="F:metal ion binding"/>
    <property type="evidence" value="ECO:0007669"/>
    <property type="project" value="UniProtKB-KW"/>
</dbReference>
<feature type="binding site" evidence="4">
    <location>
        <begin position="11"/>
        <end position="15"/>
    </location>
    <ligand>
        <name>ATP</name>
        <dbReference type="ChEBI" id="CHEBI:30616"/>
    </ligand>
</feature>
<evidence type="ECO:0000313" key="6">
    <source>
        <dbReference type="EMBL" id="TCK23233.1"/>
    </source>
</evidence>
<evidence type="ECO:0000313" key="7">
    <source>
        <dbReference type="Proteomes" id="UP000295030"/>
    </source>
</evidence>
<evidence type="ECO:0000256" key="2">
    <source>
        <dbReference type="ARBA" id="ARBA00022741"/>
    </source>
</evidence>
<dbReference type="InterPro" id="IPR002698">
    <property type="entry name" value="FTHF_cligase"/>
</dbReference>
<dbReference type="NCBIfam" id="TIGR02727">
    <property type="entry name" value="MTHFS_bact"/>
    <property type="match status" value="1"/>
</dbReference>
<protein>
    <recommendedName>
        <fullName evidence="5">5-formyltetrahydrofolate cyclo-ligase</fullName>
        <ecNumber evidence="5">6.3.3.2</ecNumber>
    </recommendedName>
</protein>
<keyword evidence="5" id="KW-0479">Metal-binding</keyword>
<organism evidence="6 7">
    <name type="scientific">Ancylobacter aquaticus</name>
    <dbReference type="NCBI Taxonomy" id="100"/>
    <lineage>
        <taxon>Bacteria</taxon>
        <taxon>Pseudomonadati</taxon>
        <taxon>Pseudomonadota</taxon>
        <taxon>Alphaproteobacteria</taxon>
        <taxon>Hyphomicrobiales</taxon>
        <taxon>Xanthobacteraceae</taxon>
        <taxon>Ancylobacter</taxon>
    </lineage>
</organism>